<protein>
    <submittedName>
        <fullName evidence="1">Uncharacterized protein</fullName>
    </submittedName>
</protein>
<reference evidence="1" key="1">
    <citation type="journal article" date="2014" name="Front. Microbiol.">
        <title>High frequency of phylogenetically diverse reductive dehalogenase-homologous genes in deep subseafloor sedimentary metagenomes.</title>
        <authorList>
            <person name="Kawai M."/>
            <person name="Futagami T."/>
            <person name="Toyoda A."/>
            <person name="Takaki Y."/>
            <person name="Nishi S."/>
            <person name="Hori S."/>
            <person name="Arai W."/>
            <person name="Tsubouchi T."/>
            <person name="Morono Y."/>
            <person name="Uchiyama I."/>
            <person name="Ito T."/>
            <person name="Fujiyama A."/>
            <person name="Inagaki F."/>
            <person name="Takami H."/>
        </authorList>
    </citation>
    <scope>NUCLEOTIDE SEQUENCE</scope>
    <source>
        <strain evidence="1">Expedition CK06-06</strain>
    </source>
</reference>
<comment type="caution">
    <text evidence="1">The sequence shown here is derived from an EMBL/GenBank/DDBJ whole genome shotgun (WGS) entry which is preliminary data.</text>
</comment>
<accession>X1B6G9</accession>
<dbReference type="AlphaFoldDB" id="X1B6G9"/>
<name>X1B6G9_9ZZZZ</name>
<proteinExistence type="predicted"/>
<dbReference type="EMBL" id="BART01010780">
    <property type="protein sequence ID" value="GAG76892.1"/>
    <property type="molecule type" value="Genomic_DNA"/>
</dbReference>
<sequence>MKSSRNLKVGATLLVIALAVGVFALVIWADGNEMYGMRGRSSGDIETPRHGMQNKEFSYQMQNQDCEDCVEGLGNGMGRRANAPDDDGDGIPNGYDEDYISHNCDDECDGTCDSEPKGSGMRRNSSDNISGLQAHVNGMEMKSITITDIAALWGINADELLEGIKNEFKLSQQYSVNNTIDDLRGEYRFSPYQIMEIAERIKAAPVE</sequence>
<evidence type="ECO:0000313" key="1">
    <source>
        <dbReference type="EMBL" id="GAG76892.1"/>
    </source>
</evidence>
<gene>
    <name evidence="1" type="ORF">S01H4_23283</name>
</gene>
<organism evidence="1">
    <name type="scientific">marine sediment metagenome</name>
    <dbReference type="NCBI Taxonomy" id="412755"/>
    <lineage>
        <taxon>unclassified sequences</taxon>
        <taxon>metagenomes</taxon>
        <taxon>ecological metagenomes</taxon>
    </lineage>
</organism>